<feature type="compositionally biased region" description="Polar residues" evidence="1">
    <location>
        <begin position="1065"/>
        <end position="1081"/>
    </location>
</feature>
<dbReference type="SUPFAM" id="SSF57625">
    <property type="entry name" value="Invertebrate chitin-binding proteins"/>
    <property type="match status" value="1"/>
</dbReference>
<dbReference type="SMART" id="SM00494">
    <property type="entry name" value="ChtBD2"/>
    <property type="match status" value="1"/>
</dbReference>
<evidence type="ECO:0000256" key="1">
    <source>
        <dbReference type="SAM" id="MobiDB-lite"/>
    </source>
</evidence>
<feature type="compositionally biased region" description="Basic and acidic residues" evidence="1">
    <location>
        <begin position="1223"/>
        <end position="1237"/>
    </location>
</feature>
<keyword evidence="4" id="KW-1185">Reference proteome</keyword>
<dbReference type="PROSITE" id="PS50940">
    <property type="entry name" value="CHIT_BIND_II"/>
    <property type="match status" value="1"/>
</dbReference>
<reference evidence="3 4" key="1">
    <citation type="journal article" date="2014" name="Curr. Biol.">
        <title>The genome of the clonal raider ant Cerapachys biroi.</title>
        <authorList>
            <person name="Oxley P.R."/>
            <person name="Ji L."/>
            <person name="Fetter-Pruneda I."/>
            <person name="McKenzie S.K."/>
            <person name="Li C."/>
            <person name="Hu H."/>
            <person name="Zhang G."/>
            <person name="Kronauer D.J."/>
        </authorList>
    </citation>
    <scope>NUCLEOTIDE SEQUENCE [LARGE SCALE GENOMIC DNA]</scope>
</reference>
<sequence>MEDDSWLRQASESKAISPNGEDVTLEERTLVTTAIQENGDGREKSSTRTYPKPTTMRGIPLAKLTPSSQGTMRGFYVTRSGNDLPTMPMPANDFTICNDPPHVTTYRSTERQQTETTLIPDISTTDDIVTVASESGQHEAVRSGMPNNHANSIVNDKVIDNLKEDSPSPSELPLEDSDSAENLSDYREIDIVTTLARSASKRGKSLNNFDDDAALSHNAHVISTSTTPTRRKIALVVSRYNEATTPLWTGKRIVIRKRNRNTLSSIKEAIRRTKSDFAQTTASVLKNAFGTFATSSTSTTPAIGSESMAEASEALNTHRNFANFTDKAAEDSEKRTATEATIDATAVIISTPMDDSTIITMPSTIMTTSLIAAAKASAATTDGVITTTPSATTRIETVPEIANYSAITVPIIAELNSNEFATVTTPIAAQDTELDGVSTIANYKIITMNSMTVNPHKFTTDSAHGSTLETTSAAVETAYTTANYSTLAIPAITNAHAATTIPAVQTLPLTPTVTSTTNLRINTIAPATTHDIVDINTDITRSTITPATVINPTTIDTNVTVTFASANANLSLAVTSAMADTTVPDVNSTSSVSTGATLASLTVPDQVSSTESSTISSITPDLSFHIDGKDLEKLSVPATAESIATTEFSTMFETSPTLTISQSLSTINPETSTTVTMVTTAFPIQTDDSLVVTSTEAQTLPIFFSNAKIATVDATTRRSSIATDATTPSITSRLDSVQTTDKEAILSEMSIERALKEDVIATLAQDQTVNRTNINERNSLQTANEERTTLPETKATSDESASKNVENRGGNQTASQLRTNDHVLGQKKASRRRVLNRTNNWIGSPVTQHSTRDNHYPRRRVTIYRHRGRPSDYISSSRVIEENLGRRNMQKRLRINSKAISSTVRPENISEEYTVHKSTKNVTRRMKVVLKRIKEKMTEENATISPVEETTAFVRSSAYTENKTLQARRKNVGRRRQVVLKRLKPPQSGENSTTGEIGADSDFVDENLSNKSQSNLRAGEAFVTEGKNTRRRMRLVLKSIRPKSEEKNTTEQTSADSDRADKSFRNINRTNNFYASDNLSPQEGDARKRMRVVSKSVGRKSKERNVTIEEANTNFRFQSTNARSTQDDPPRNFRTSENVGTEGKTRRRMRVVLRRRVKPKFKEQKTVEFGRANENTTDESASSGNHREGKDLFYQYRTRRRRRKVEVSKSAESKSETNSMEEASEHLFDEEGTKEQQMRIALDSVKPKFAEKDSIAEETNMDLEYGPFAVKEPRITFPFDFSNNFPVSEKIVFVNELSNMEQARKGVESNYKNEGTTIEQSKGFDAKLPTESVAQVEEDTDRSSLEVNSSNNGGSVSRKTGNGYPNRHRKPTQSTTTVASPTNSIPPNTHRRGTPIETTVSPKIQLGSVDVFENTESYAKQSAEDDQKTDVSDQSIRAQEFAVTVADPPSSNTGRTPLRDAVRRKISTTVAPRTYPTTGRTVSKYDADSRDRQRPRTKNRPTVNATTRPRRPPVIDYDYYEDEAPIVIGKSALGSKLFLTSKGTIRCLDQGNFPHPYSCKKFITCARMVNGQVIGTEYTCPDKLSFDPVGGICNWSAGLGCKD</sequence>
<accession>A0A026WK11</accession>
<dbReference type="OMA" id="ANDFTIC"/>
<dbReference type="OrthoDB" id="73875at2759"/>
<feature type="compositionally biased region" description="Polar residues" evidence="1">
    <location>
        <begin position="1110"/>
        <end position="1124"/>
    </location>
</feature>
<feature type="compositionally biased region" description="Basic and acidic residues" evidence="1">
    <location>
        <begin position="1483"/>
        <end position="1494"/>
    </location>
</feature>
<dbReference type="GO" id="GO:0005576">
    <property type="term" value="C:extracellular region"/>
    <property type="evidence" value="ECO:0007669"/>
    <property type="project" value="InterPro"/>
</dbReference>
<feature type="region of interest" description="Disordered" evidence="1">
    <location>
        <begin position="984"/>
        <end position="1013"/>
    </location>
</feature>
<feature type="compositionally biased region" description="Basic and acidic residues" evidence="1">
    <location>
        <begin position="1205"/>
        <end position="1215"/>
    </location>
</feature>
<feature type="compositionally biased region" description="Polar residues" evidence="1">
    <location>
        <begin position="1372"/>
        <end position="1387"/>
    </location>
</feature>
<gene>
    <name evidence="3" type="ORF">X777_04405</name>
</gene>
<dbReference type="GO" id="GO:0008061">
    <property type="term" value="F:chitin binding"/>
    <property type="evidence" value="ECO:0007669"/>
    <property type="project" value="InterPro"/>
</dbReference>
<name>A0A026WK11_OOCBI</name>
<proteinExistence type="predicted"/>
<dbReference type="EMBL" id="KK107207">
    <property type="protein sequence ID" value="EZA55444.1"/>
    <property type="molecule type" value="Genomic_DNA"/>
</dbReference>
<dbReference type="STRING" id="2015173.A0A026WK11"/>
<dbReference type="Proteomes" id="UP000053097">
    <property type="component" value="Unassembled WGS sequence"/>
</dbReference>
<organism evidence="3 4">
    <name type="scientific">Ooceraea biroi</name>
    <name type="common">Clonal raider ant</name>
    <name type="synonym">Cerapachys biroi</name>
    <dbReference type="NCBI Taxonomy" id="2015173"/>
    <lineage>
        <taxon>Eukaryota</taxon>
        <taxon>Metazoa</taxon>
        <taxon>Ecdysozoa</taxon>
        <taxon>Arthropoda</taxon>
        <taxon>Hexapoda</taxon>
        <taxon>Insecta</taxon>
        <taxon>Pterygota</taxon>
        <taxon>Neoptera</taxon>
        <taxon>Endopterygota</taxon>
        <taxon>Hymenoptera</taxon>
        <taxon>Apocrita</taxon>
        <taxon>Aculeata</taxon>
        <taxon>Formicoidea</taxon>
        <taxon>Formicidae</taxon>
        <taxon>Dorylinae</taxon>
        <taxon>Ooceraea</taxon>
    </lineage>
</organism>
<evidence type="ECO:0000313" key="4">
    <source>
        <dbReference type="Proteomes" id="UP000053097"/>
    </source>
</evidence>
<dbReference type="InterPro" id="IPR002557">
    <property type="entry name" value="Chitin-bd_dom"/>
</dbReference>
<feature type="domain" description="Chitin-binding type-2" evidence="2">
    <location>
        <begin position="1544"/>
        <end position="1603"/>
    </location>
</feature>
<feature type="region of interest" description="Disordered" evidence="1">
    <location>
        <begin position="1308"/>
        <end position="1400"/>
    </location>
</feature>
<feature type="region of interest" description="Disordered" evidence="1">
    <location>
        <begin position="161"/>
        <end position="180"/>
    </location>
</feature>
<dbReference type="Pfam" id="PF01607">
    <property type="entry name" value="CBM_14"/>
    <property type="match status" value="1"/>
</dbReference>
<feature type="compositionally biased region" description="Basic and acidic residues" evidence="1">
    <location>
        <begin position="784"/>
        <end position="801"/>
    </location>
</feature>
<feature type="compositionally biased region" description="Polar residues" evidence="1">
    <location>
        <begin position="802"/>
        <end position="818"/>
    </location>
</feature>
<feature type="region of interest" description="Disordered" evidence="1">
    <location>
        <begin position="1038"/>
        <end position="1147"/>
    </location>
</feature>
<feature type="region of interest" description="Disordered" evidence="1">
    <location>
        <begin position="1"/>
        <end position="57"/>
    </location>
</feature>
<feature type="region of interest" description="Disordered" evidence="1">
    <location>
        <begin position="1463"/>
        <end position="1510"/>
    </location>
</feature>
<feature type="region of interest" description="Disordered" evidence="1">
    <location>
        <begin position="772"/>
        <end position="832"/>
    </location>
</feature>
<feature type="compositionally biased region" description="Basic residues" evidence="1">
    <location>
        <begin position="1088"/>
        <end position="1102"/>
    </location>
</feature>
<dbReference type="InterPro" id="IPR036508">
    <property type="entry name" value="Chitin-bd_dom_sf"/>
</dbReference>
<evidence type="ECO:0000313" key="3">
    <source>
        <dbReference type="EMBL" id="EZA55444.1"/>
    </source>
</evidence>
<feature type="compositionally biased region" description="Low complexity" evidence="1">
    <location>
        <begin position="1345"/>
        <end position="1357"/>
    </location>
</feature>
<dbReference type="Gene3D" id="2.170.140.10">
    <property type="entry name" value="Chitin binding domain"/>
    <property type="match status" value="1"/>
</dbReference>
<feature type="compositionally biased region" description="Polar residues" evidence="1">
    <location>
        <begin position="1173"/>
        <end position="1184"/>
    </location>
</feature>
<protein>
    <submittedName>
        <fullName evidence="3">Zonadhesin</fullName>
    </submittedName>
</protein>
<evidence type="ECO:0000259" key="2">
    <source>
        <dbReference type="PROSITE" id="PS50940"/>
    </source>
</evidence>
<feature type="region of interest" description="Disordered" evidence="1">
    <location>
        <begin position="1168"/>
        <end position="1237"/>
    </location>
</feature>
<feature type="compositionally biased region" description="Polar residues" evidence="1">
    <location>
        <begin position="1310"/>
        <end position="1320"/>
    </location>
</feature>
<feature type="compositionally biased region" description="Polar residues" evidence="1">
    <location>
        <begin position="1467"/>
        <end position="1481"/>
    </location>
</feature>
<feature type="compositionally biased region" description="Polar residues" evidence="1">
    <location>
        <begin position="772"/>
        <end position="783"/>
    </location>
</feature>